<reference evidence="6 7" key="1">
    <citation type="submission" date="2016-10" db="EMBL/GenBank/DDBJ databases">
        <authorList>
            <person name="de Groot N.N."/>
        </authorList>
    </citation>
    <scope>NUCLEOTIDE SEQUENCE [LARGE SCALE GENOMIC DNA]</scope>
    <source>
        <strain evidence="6 7">ML2</strain>
    </source>
</reference>
<gene>
    <name evidence="6" type="ORF">SAMN04488695_105154</name>
</gene>
<proteinExistence type="predicted"/>
<dbReference type="EMBL" id="FOVK01000005">
    <property type="protein sequence ID" value="SFN80453.1"/>
    <property type="molecule type" value="Genomic_DNA"/>
</dbReference>
<feature type="compositionally biased region" description="Acidic residues" evidence="1">
    <location>
        <begin position="1353"/>
        <end position="1363"/>
    </location>
</feature>
<feature type="domain" description="Pyrrolo-quinoline quinone repeat" evidence="4">
    <location>
        <begin position="675"/>
        <end position="899"/>
    </location>
</feature>
<evidence type="ECO:0000259" key="3">
    <source>
        <dbReference type="Pfam" id="PF12733"/>
    </source>
</evidence>
<dbReference type="InterPro" id="IPR015943">
    <property type="entry name" value="WD40/YVTN_repeat-like_dom_sf"/>
</dbReference>
<dbReference type="Pfam" id="PF12733">
    <property type="entry name" value="Cadherin-like"/>
    <property type="match status" value="1"/>
</dbReference>
<dbReference type="Pfam" id="PF14478">
    <property type="entry name" value="DUF4430"/>
    <property type="match status" value="1"/>
</dbReference>
<dbReference type="InterPro" id="IPR027954">
    <property type="entry name" value="Transcobalamin-like_C"/>
</dbReference>
<feature type="transmembrane region" description="Helical" evidence="2">
    <location>
        <begin position="1556"/>
        <end position="1576"/>
    </location>
</feature>
<dbReference type="OrthoDB" id="1885452at2"/>
<evidence type="ECO:0000259" key="4">
    <source>
        <dbReference type="Pfam" id="PF13360"/>
    </source>
</evidence>
<feature type="region of interest" description="Disordered" evidence="1">
    <location>
        <begin position="1293"/>
        <end position="1364"/>
    </location>
</feature>
<feature type="domain" description="Transcobalamin-like C-terminal" evidence="5">
    <location>
        <begin position="75"/>
        <end position="145"/>
    </location>
</feature>
<dbReference type="InterPro" id="IPR011047">
    <property type="entry name" value="Quinoprotein_ADH-like_sf"/>
</dbReference>
<dbReference type="Pfam" id="PF13360">
    <property type="entry name" value="PQQ_2"/>
    <property type="match status" value="1"/>
</dbReference>
<dbReference type="InterPro" id="IPR025883">
    <property type="entry name" value="Cadherin-like_domain"/>
</dbReference>
<protein>
    <submittedName>
        <fullName evidence="6">Outer membrane protein assembly factor BamB, contains PQQ-like beta-propeller repeat</fullName>
    </submittedName>
</protein>
<feature type="compositionally biased region" description="Basic and acidic residues" evidence="1">
    <location>
        <begin position="1307"/>
        <end position="1330"/>
    </location>
</feature>
<name>A0A1I5C0B4_9CLOT</name>
<keyword evidence="2" id="KW-0472">Membrane</keyword>
<dbReference type="PANTHER" id="PTHR34512:SF30">
    <property type="entry name" value="OUTER MEMBRANE PROTEIN ASSEMBLY FACTOR BAMB"/>
    <property type="match status" value="1"/>
</dbReference>
<keyword evidence="2" id="KW-1133">Transmembrane helix</keyword>
<dbReference type="SMART" id="SM00564">
    <property type="entry name" value="PQQ"/>
    <property type="match status" value="3"/>
</dbReference>
<keyword evidence="7" id="KW-1185">Reference proteome</keyword>
<dbReference type="InterPro" id="IPR002372">
    <property type="entry name" value="PQQ_rpt_dom"/>
</dbReference>
<evidence type="ECO:0000313" key="6">
    <source>
        <dbReference type="EMBL" id="SFN80453.1"/>
    </source>
</evidence>
<dbReference type="RefSeq" id="WP_074912106.1">
    <property type="nucleotide sequence ID" value="NZ_FOVK01000005.1"/>
</dbReference>
<evidence type="ECO:0000256" key="2">
    <source>
        <dbReference type="SAM" id="Phobius"/>
    </source>
</evidence>
<dbReference type="InterPro" id="IPR018391">
    <property type="entry name" value="PQQ_b-propeller_rpt"/>
</dbReference>
<evidence type="ECO:0000313" key="7">
    <source>
        <dbReference type="Proteomes" id="UP000181899"/>
    </source>
</evidence>
<dbReference type="Proteomes" id="UP000181899">
    <property type="component" value="Unassembled WGS sequence"/>
</dbReference>
<keyword evidence="2" id="KW-0812">Transmembrane</keyword>
<sequence>MKLKNRWISSLLLLLMMINLLPVSVKAEEALGFVKVIVENTTFLEEVEGTPPAWTGVLIEENVPLEDESTMMSLVADALKSKDYEIIGAEYNYISSIHGLEAFHGGSMSGWMGTLNDWFTDRGFGEFTVKNGELKNGDEIRIQYTKNWGEDLGMNWSSSDQSLKTIQFNEGTLSPAFDSGVTAYTLTLPKSLQKLRVTPTAANKNFKVEAFLEDEGYRRNDDIPVAFGKDLRLTVGGETGKVYTFLLVPGNEVPVRKENVQEKAEGFLTLGKTLEMNLSDFFTDEDGDDLTYTVSIDGEKEIEALNAFLFTPEEEKTYELVFRAHDGEAYSKDTYTLILQVSKEKESLLQSLLIHTSYSPTDATVLLKNPGEAYKTEAVFQKEEKSYTLAAQTDGVTQLRFRAMPEEGSAKVILYYGEGQSKDITWKSGSSKWADVLVPGKNEFRLEVQPEEGSEKKAGVYYFSVDVLPTLTDLRLLEGKTPYDLDKAFSPTEKEYTVILPEDLDTVKIEAEPAKSGYVMTYDGEASSIVDLRGKDKITVSVSTSDEKDALSETYTLNLQRAQRKAVQFEVSPEDALVKVYDEEGRAVEPDETGTYRGLFGVKSYTYSITKYGYITKQGPIPAEGGVLTASLEKVTGNKLPEVDAYWKNFRGSDSNMAITDVKLPIDTENINLKWNKKLGSGWSAAPSVQIIVDNALIVMAGTVIYKLDLRTGEILAQGDMVGSPSFGYTPPTYAEGMIFAPLGNGTIQAFNAKTLESVWVYKDALGGQSLSAIAYEDGYIYTGFWNGETRDANFVSISVTDEDPENTKEAKEASWKYTHKGGFYWAGAVVVGDTVIVGSDDGTSGFGGTSTLFAFHQFTGEVISALEIVGDQRSAIAYEKESGRVYFTTKNGYLYRADVDPVTGVLSNLHGINHNAQSTATPVVYKNRVYVGVGSGISATGSSGNLLVADAESLEMIYAVGLKGYPQNAVLLTTAYEKETGFIYLYSTYNALPGGISMIKADPNATSGEDAELIELYDAAGFAQYNLTGIIHDARGTLFYKNDSGNVLAVGVPEALGVIKLIDAIGDVTLDSKDALIIARNAYEAMYEEEKAQVTNYEVLVQKEKTYRELILHHVHGLIEKIGAVSLQSEPQILLARVAYDSLTEAEKEGIKTLDVLLDAERSLGLLKNQIQRVIELIDDIGDVTLLKEETIRSARRSYEALTMEQKEQVHNVDWLLYAEEKLLYLQSEEADKTAAGKVMDLIRSIGAVSEKSKEALVEARNAYEALTLRQKSLVTNLKVLQEAEAFYEFLLNEPEEDKEEEKNEDQEVPKEEGKNPQEGPSKEEKPDKAPSTGGGVPLEEEKDDAVKEESSVSEDAEEEETLERVRNMIRSLKVESDGLTDLKALFEAYSAYESLSEEEKKEVENAENLKAYTEAYKKHHHQDPETQIKVQGLPWYVKIQVEVHSLEEESLKRFKEEAAAHKILGIFNLSMLNALTKEEYIPEEALEVRIPRQEGHEGQILILHEKKDGTFEYLEAVLKDKELVFKTESFSVFGVLGLEAGEALEAAEVEKSSATLWLVLGVLLAGALVGVTVMRKKNTKRES</sequence>
<dbReference type="Gene3D" id="2.130.10.10">
    <property type="entry name" value="YVTN repeat-like/Quinoprotein amine dehydrogenase"/>
    <property type="match status" value="1"/>
</dbReference>
<feature type="domain" description="Cadherin-like beta-sandwich-like" evidence="3">
    <location>
        <begin position="488"/>
        <end position="561"/>
    </location>
</feature>
<organism evidence="6 7">
    <name type="scientific">Proteiniclasticum ruminis</name>
    <dbReference type="NCBI Taxonomy" id="398199"/>
    <lineage>
        <taxon>Bacteria</taxon>
        <taxon>Bacillati</taxon>
        <taxon>Bacillota</taxon>
        <taxon>Clostridia</taxon>
        <taxon>Eubacteriales</taxon>
        <taxon>Clostridiaceae</taxon>
        <taxon>Proteiniclasticum</taxon>
    </lineage>
</organism>
<evidence type="ECO:0000259" key="5">
    <source>
        <dbReference type="Pfam" id="PF14478"/>
    </source>
</evidence>
<dbReference type="PANTHER" id="PTHR34512">
    <property type="entry name" value="CELL SURFACE PROTEIN"/>
    <property type="match status" value="1"/>
</dbReference>
<evidence type="ECO:0000256" key="1">
    <source>
        <dbReference type="SAM" id="MobiDB-lite"/>
    </source>
</evidence>
<accession>A0A1I5C0B4</accession>
<feature type="compositionally biased region" description="Acidic residues" evidence="1">
    <location>
        <begin position="1295"/>
        <end position="1306"/>
    </location>
</feature>
<dbReference type="SUPFAM" id="SSF50998">
    <property type="entry name" value="Quinoprotein alcohol dehydrogenase-like"/>
    <property type="match status" value="2"/>
</dbReference>